<evidence type="ECO:0000256" key="9">
    <source>
        <dbReference type="HAMAP-Rule" id="MF_00446"/>
    </source>
</evidence>
<dbReference type="EC" id="4.1.1.11" evidence="9"/>
<keyword evidence="5 9" id="KW-0865">Zymogen</keyword>
<evidence type="ECO:0000256" key="7">
    <source>
        <dbReference type="ARBA" id="ARBA00023270"/>
    </source>
</evidence>
<protein>
    <recommendedName>
        <fullName evidence="9">Aspartate 1-decarboxylase</fullName>
        <ecNumber evidence="9">4.1.1.11</ecNumber>
    </recommendedName>
    <alternativeName>
        <fullName evidence="9">Aspartate alpha-decarboxylase</fullName>
    </alternativeName>
    <component>
        <recommendedName>
            <fullName evidence="9">Aspartate 1-decarboxylase beta chain</fullName>
        </recommendedName>
    </component>
    <component>
        <recommendedName>
            <fullName evidence="9">Aspartate 1-decarboxylase alpha chain</fullName>
        </recommendedName>
    </component>
</protein>
<dbReference type="Gene3D" id="2.40.40.20">
    <property type="match status" value="1"/>
</dbReference>
<dbReference type="InterPro" id="IPR003190">
    <property type="entry name" value="Asp_decarbox"/>
</dbReference>
<gene>
    <name evidence="9 14" type="primary">panD</name>
    <name evidence="14" type="ORF">DAMNIGENAA_00570</name>
</gene>
<dbReference type="NCBIfam" id="TIGR00223">
    <property type="entry name" value="panD"/>
    <property type="match status" value="1"/>
</dbReference>
<dbReference type="GO" id="GO:0005829">
    <property type="term" value="C:cytosol"/>
    <property type="evidence" value="ECO:0007669"/>
    <property type="project" value="TreeGrafter"/>
</dbReference>
<dbReference type="PANTHER" id="PTHR21012:SF0">
    <property type="entry name" value="ASPARTATE 1-DECARBOXYLASE"/>
    <property type="match status" value="1"/>
</dbReference>
<evidence type="ECO:0000256" key="6">
    <source>
        <dbReference type="ARBA" id="ARBA00023239"/>
    </source>
</evidence>
<evidence type="ECO:0000256" key="13">
    <source>
        <dbReference type="PIRSR" id="PIRSR006246-5"/>
    </source>
</evidence>
<keyword evidence="15" id="KW-1185">Reference proteome</keyword>
<keyword evidence="1 9" id="KW-0963">Cytoplasm</keyword>
<dbReference type="CDD" id="cd06919">
    <property type="entry name" value="Asp_decarbox"/>
    <property type="match status" value="1"/>
</dbReference>
<dbReference type="Pfam" id="PF02261">
    <property type="entry name" value="Asp_decarbox"/>
    <property type="match status" value="1"/>
</dbReference>
<comment type="subunit">
    <text evidence="9">Heterooctamer of four alpha and four beta subunits.</text>
</comment>
<evidence type="ECO:0000256" key="11">
    <source>
        <dbReference type="PIRSR" id="PIRSR006246-2"/>
    </source>
</evidence>
<evidence type="ECO:0000256" key="2">
    <source>
        <dbReference type="ARBA" id="ARBA00022655"/>
    </source>
</evidence>
<dbReference type="HAMAP" id="MF_00446">
    <property type="entry name" value="PanD"/>
    <property type="match status" value="1"/>
</dbReference>
<name>A0A9W6CUC8_9BACT</name>
<comment type="PTM">
    <text evidence="9 12">Is synthesized initially as an inactive proenzyme, which is activated by self-cleavage at a specific serine bond to produce a beta-subunit with a hydroxyl group at its C-terminus and an alpha-subunit with a pyruvoyl group at its N-terminus.</text>
</comment>
<evidence type="ECO:0000256" key="12">
    <source>
        <dbReference type="PIRSR" id="PIRSR006246-3"/>
    </source>
</evidence>
<keyword evidence="4 9" id="KW-0068">Autocatalytic cleavage</keyword>
<dbReference type="InterPro" id="IPR009010">
    <property type="entry name" value="Asp_de-COase-like_dom_sf"/>
</dbReference>
<dbReference type="Proteomes" id="UP001144372">
    <property type="component" value="Unassembled WGS sequence"/>
</dbReference>
<organism evidence="14 15">
    <name type="scientific">Desulforhabdus amnigena</name>
    <dbReference type="NCBI Taxonomy" id="40218"/>
    <lineage>
        <taxon>Bacteria</taxon>
        <taxon>Pseudomonadati</taxon>
        <taxon>Thermodesulfobacteriota</taxon>
        <taxon>Syntrophobacteria</taxon>
        <taxon>Syntrophobacterales</taxon>
        <taxon>Syntrophobacteraceae</taxon>
        <taxon>Desulforhabdus</taxon>
    </lineage>
</organism>
<evidence type="ECO:0000256" key="8">
    <source>
        <dbReference type="ARBA" id="ARBA00023317"/>
    </source>
</evidence>
<evidence type="ECO:0000256" key="3">
    <source>
        <dbReference type="ARBA" id="ARBA00022793"/>
    </source>
</evidence>
<feature type="modified residue" description="Pyruvic acid (Ser)" evidence="9 12">
    <location>
        <position position="26"/>
    </location>
</feature>
<dbReference type="AlphaFoldDB" id="A0A9W6CUC8"/>
<evidence type="ECO:0000313" key="14">
    <source>
        <dbReference type="EMBL" id="GLI32624.1"/>
    </source>
</evidence>
<evidence type="ECO:0000313" key="15">
    <source>
        <dbReference type="Proteomes" id="UP001144372"/>
    </source>
</evidence>
<sequence length="131" mass="14596">MMQRLMLKSKIHRATVTDADLNYEGSLTIDEELMKAADILTYEQIKVFNINNGARFDTYAIPGPAGKGDFCLNGAAARMGAKGDLIIIVTYGHYEENEIANHEPKVVFLGKDNKPYKPNTKIQAQLCCSRK</sequence>
<feature type="binding site" evidence="9 11">
    <location>
        <begin position="74"/>
        <end position="76"/>
    </location>
    <ligand>
        <name>substrate</name>
    </ligand>
</feature>
<dbReference type="GO" id="GO:0015940">
    <property type="term" value="P:pantothenate biosynthetic process"/>
    <property type="evidence" value="ECO:0007669"/>
    <property type="project" value="UniProtKB-UniRule"/>
</dbReference>
<dbReference type="SUPFAM" id="SSF50692">
    <property type="entry name" value="ADC-like"/>
    <property type="match status" value="1"/>
</dbReference>
<proteinExistence type="inferred from homology"/>
<reference evidence="14" key="1">
    <citation type="submission" date="2022-12" db="EMBL/GenBank/DDBJ databases">
        <title>Reference genome sequencing for broad-spectrum identification of bacterial and archaeal isolates by mass spectrometry.</title>
        <authorList>
            <person name="Sekiguchi Y."/>
            <person name="Tourlousse D.M."/>
        </authorList>
    </citation>
    <scope>NUCLEOTIDE SEQUENCE</scope>
    <source>
        <strain evidence="14">ASRB1</strain>
    </source>
</reference>
<comment type="similarity">
    <text evidence="9">Belongs to the PanD family.</text>
</comment>
<keyword evidence="3 9" id="KW-0210">Decarboxylase</keyword>
<evidence type="ECO:0000256" key="1">
    <source>
        <dbReference type="ARBA" id="ARBA00022490"/>
    </source>
</evidence>
<comment type="subcellular location">
    <subcellularLocation>
        <location evidence="9">Cytoplasm</location>
    </subcellularLocation>
</comment>
<dbReference type="PANTHER" id="PTHR21012">
    <property type="entry name" value="ASPARTATE 1-DECARBOXYLASE"/>
    <property type="match status" value="1"/>
</dbReference>
<evidence type="ECO:0000256" key="10">
    <source>
        <dbReference type="PIRSR" id="PIRSR006246-1"/>
    </source>
</evidence>
<evidence type="ECO:0000256" key="5">
    <source>
        <dbReference type="ARBA" id="ARBA00023145"/>
    </source>
</evidence>
<feature type="active site" description="Proton donor" evidence="9 10">
    <location>
        <position position="59"/>
    </location>
</feature>
<comment type="catalytic activity">
    <reaction evidence="9">
        <text>L-aspartate + H(+) = beta-alanine + CO2</text>
        <dbReference type="Rhea" id="RHEA:19497"/>
        <dbReference type="ChEBI" id="CHEBI:15378"/>
        <dbReference type="ChEBI" id="CHEBI:16526"/>
        <dbReference type="ChEBI" id="CHEBI:29991"/>
        <dbReference type="ChEBI" id="CHEBI:57966"/>
        <dbReference type="EC" id="4.1.1.11"/>
    </reaction>
</comment>
<comment type="caution">
    <text evidence="14">The sequence shown here is derived from an EMBL/GenBank/DDBJ whole genome shotgun (WGS) entry which is preliminary data.</text>
</comment>
<dbReference type="GO" id="GO:0004068">
    <property type="term" value="F:aspartate 1-decarboxylase activity"/>
    <property type="evidence" value="ECO:0007669"/>
    <property type="project" value="UniProtKB-UniRule"/>
</dbReference>
<feature type="active site" description="Schiff-base intermediate with substrate; via pyruvic acid" evidence="9 10">
    <location>
        <position position="26"/>
    </location>
</feature>
<feature type="chain" id="PRO_5041029254" description="Aspartate 1-decarboxylase alpha chain" evidence="9 13">
    <location>
        <begin position="26"/>
        <end position="131"/>
    </location>
</feature>
<feature type="binding site" evidence="9 11">
    <location>
        <position position="58"/>
    </location>
    <ligand>
        <name>substrate</name>
    </ligand>
</feature>
<keyword evidence="7 9" id="KW-0704">Schiff base</keyword>
<evidence type="ECO:0000256" key="4">
    <source>
        <dbReference type="ARBA" id="ARBA00022813"/>
    </source>
</evidence>
<dbReference type="GO" id="GO:0006523">
    <property type="term" value="P:alanine biosynthetic process"/>
    <property type="evidence" value="ECO:0007669"/>
    <property type="project" value="InterPro"/>
</dbReference>
<dbReference type="PIRSF" id="PIRSF006246">
    <property type="entry name" value="Asp_decarbox"/>
    <property type="match status" value="1"/>
</dbReference>
<comment type="function">
    <text evidence="9">Catalyzes the pyruvoyl-dependent decarboxylation of aspartate to produce beta-alanine.</text>
</comment>
<accession>A0A9W6CUC8</accession>
<keyword evidence="2 9" id="KW-0566">Pantothenate biosynthesis</keyword>
<feature type="chain" id="PRO_5041029255" description="Aspartate 1-decarboxylase beta chain" evidence="9 13">
    <location>
        <begin position="1"/>
        <end position="25"/>
    </location>
</feature>
<keyword evidence="8 9" id="KW-0670">Pyruvate</keyword>
<comment type="pathway">
    <text evidence="9">Cofactor biosynthesis; (R)-pantothenate biosynthesis; beta-alanine from L-aspartate: step 1/1.</text>
</comment>
<dbReference type="EMBL" id="BSDR01000001">
    <property type="protein sequence ID" value="GLI32624.1"/>
    <property type="molecule type" value="Genomic_DNA"/>
</dbReference>
<comment type="cofactor">
    <cofactor evidence="9 10">
        <name>pyruvate</name>
        <dbReference type="ChEBI" id="CHEBI:15361"/>
    </cofactor>
    <text evidence="9 10">Binds 1 pyruvoyl group covalently per subunit.</text>
</comment>
<keyword evidence="6 9" id="KW-0456">Lyase</keyword>